<evidence type="ECO:0000256" key="10">
    <source>
        <dbReference type="ARBA" id="ARBA00023136"/>
    </source>
</evidence>
<dbReference type="STRING" id="1408157.A0A1J7JJN2"/>
<feature type="compositionally biased region" description="Polar residues" evidence="12">
    <location>
        <begin position="101"/>
        <end position="118"/>
    </location>
</feature>
<dbReference type="InterPro" id="IPR035803">
    <property type="entry name" value="BAR_Vps5"/>
</dbReference>
<keyword evidence="5" id="KW-0813">Transport</keyword>
<dbReference type="SMART" id="SM00312">
    <property type="entry name" value="PX"/>
    <property type="match status" value="1"/>
</dbReference>
<dbReference type="GO" id="GO:0042147">
    <property type="term" value="P:retrograde transport, endosome to Golgi"/>
    <property type="evidence" value="ECO:0007669"/>
    <property type="project" value="TreeGrafter"/>
</dbReference>
<evidence type="ECO:0000256" key="1">
    <source>
        <dbReference type="ARBA" id="ARBA00004287"/>
    </source>
</evidence>
<feature type="domain" description="PX" evidence="13">
    <location>
        <begin position="173"/>
        <end position="290"/>
    </location>
</feature>
<evidence type="ECO:0000259" key="13">
    <source>
        <dbReference type="PROSITE" id="PS50195"/>
    </source>
</evidence>
<dbReference type="GO" id="GO:0030904">
    <property type="term" value="C:retromer complex"/>
    <property type="evidence" value="ECO:0007669"/>
    <property type="project" value="UniProtKB-ARBA"/>
</dbReference>
<accession>A0A1J7JJN2</accession>
<keyword evidence="15" id="KW-1185">Reference proteome</keyword>
<dbReference type="PROSITE" id="PS50195">
    <property type="entry name" value="PX"/>
    <property type="match status" value="1"/>
</dbReference>
<dbReference type="GO" id="GO:0015031">
    <property type="term" value="P:protein transport"/>
    <property type="evidence" value="ECO:0007669"/>
    <property type="project" value="UniProtKB-KW"/>
</dbReference>
<dbReference type="InParanoid" id="A0A1J7JJN2"/>
<dbReference type="FunFam" id="3.30.1520.10:FF:000013">
    <property type="entry name" value="Putative Sorting nexin 3"/>
    <property type="match status" value="1"/>
</dbReference>
<dbReference type="GO" id="GO:0005768">
    <property type="term" value="C:endosome"/>
    <property type="evidence" value="ECO:0007669"/>
    <property type="project" value="UniProtKB-ARBA"/>
</dbReference>
<dbReference type="InterPro" id="IPR027267">
    <property type="entry name" value="AH/BAR_dom_sf"/>
</dbReference>
<dbReference type="Proteomes" id="UP000182658">
    <property type="component" value="Unassembled WGS sequence"/>
</dbReference>
<dbReference type="InterPro" id="IPR036871">
    <property type="entry name" value="PX_dom_sf"/>
</dbReference>
<dbReference type="AlphaFoldDB" id="A0A1J7JJN2"/>
<keyword evidence="11" id="KW-0175">Coiled coil</keyword>
<dbReference type="SUPFAM" id="SSF64268">
    <property type="entry name" value="PX domain"/>
    <property type="match status" value="1"/>
</dbReference>
<keyword evidence="10" id="KW-0472">Membrane</keyword>
<evidence type="ECO:0000313" key="14">
    <source>
        <dbReference type="EMBL" id="OIW29476.1"/>
    </source>
</evidence>
<feature type="compositionally biased region" description="Basic and acidic residues" evidence="12">
    <location>
        <begin position="565"/>
        <end position="576"/>
    </location>
</feature>
<sequence>MDPDPWADAAPSQGSTTTASAEPSQPSESSTANLSSTPSAPSSQPSSNTTSRPSRTQPRRLVAQPTRLQAVEDDPLGPLGAPGPLGSAALPGDAPPAPPSKEQSLPIRTTLPQQSSRSRAPLDPHSIPDDDDDDDLLASPSGARQPPPVQPALASPVRSSTNPSVSLEQAAKPVFHITVGDPHKVGDLTSSHIVYSVRTSTTSKAYRQPDFEVKRRYRDFLWLYNTLHANNPGVVVPPPPEKQAVGRFQSDFVESRRAALEKMLNKTAAHPTLQHDGDLKLFLESETFNIDVKHKERKEPQLGESKGFFGISVGGGGKFVEQDDWFHDRKVYLDALENQLKALLKAIETMVGQRKAMAEAAGDFSASLHALSTVELSPTLSGPLEALSELQLTIRDVYDRQAQQDVLTFGIIIEEYIRLIGSVKQAFAQRQKAFYAWHAAESELAKKKGAQDKLLRQGKSQQDRLNQVNAEVADAERKVHQARLLFEDMGRLMRTELDRFEREKVEDFKSGVETFLEGAVEAQKELIEKWETFLMQLDAEDDETVFYRPPVIESANKPAGNTAIDRARARIDEDSD</sequence>
<dbReference type="Pfam" id="PF00787">
    <property type="entry name" value="PX"/>
    <property type="match status" value="1"/>
</dbReference>
<evidence type="ECO:0000256" key="5">
    <source>
        <dbReference type="ARBA" id="ARBA00022448"/>
    </source>
</evidence>
<evidence type="ECO:0000256" key="7">
    <source>
        <dbReference type="ARBA" id="ARBA00022553"/>
    </source>
</evidence>
<dbReference type="FunFam" id="1.20.1270.60:FF:000022">
    <property type="entry name" value="Sorting nexin 3 protein"/>
    <property type="match status" value="1"/>
</dbReference>
<comment type="subcellular location">
    <subcellularLocation>
        <location evidence="2">Cytoplasm</location>
    </subcellularLocation>
    <subcellularLocation>
        <location evidence="3">Golgi apparatus</location>
    </subcellularLocation>
    <subcellularLocation>
        <location evidence="1">Membrane</location>
        <topology evidence="1">Peripheral membrane protein</topology>
        <orientation evidence="1">Cytoplasmic side</orientation>
    </subcellularLocation>
</comment>
<feature type="region of interest" description="Disordered" evidence="12">
    <location>
        <begin position="550"/>
        <end position="576"/>
    </location>
</feature>
<dbReference type="Gene3D" id="1.20.1270.60">
    <property type="entry name" value="Arfaptin homology (AH) domain/BAR domain"/>
    <property type="match status" value="1"/>
</dbReference>
<dbReference type="FunCoup" id="A0A1J7JJN2">
    <property type="interactions" value="751"/>
</dbReference>
<dbReference type="CDD" id="cd07627">
    <property type="entry name" value="BAR_Vps5p"/>
    <property type="match status" value="1"/>
</dbReference>
<dbReference type="Pfam" id="PF09325">
    <property type="entry name" value="Vps5"/>
    <property type="match status" value="1"/>
</dbReference>
<evidence type="ECO:0000256" key="8">
    <source>
        <dbReference type="ARBA" id="ARBA00022927"/>
    </source>
</evidence>
<protein>
    <submittedName>
        <fullName evidence="14">Vps5-domain-containing protein</fullName>
    </submittedName>
</protein>
<feature type="region of interest" description="Disordered" evidence="12">
    <location>
        <begin position="1"/>
        <end position="165"/>
    </location>
</feature>
<keyword evidence="8" id="KW-0653">Protein transport</keyword>
<dbReference type="GO" id="GO:0035091">
    <property type="term" value="F:phosphatidylinositol binding"/>
    <property type="evidence" value="ECO:0007669"/>
    <property type="project" value="InterPro"/>
</dbReference>
<reference evidence="14 15" key="1">
    <citation type="submission" date="2016-10" db="EMBL/GenBank/DDBJ databases">
        <title>Draft genome sequence of Coniochaeta ligniaria NRRL30616, a lignocellulolytic fungus for bioabatement of inhibitors in plant biomass hydrolysates.</title>
        <authorList>
            <consortium name="DOE Joint Genome Institute"/>
            <person name="Jimenez D.J."/>
            <person name="Hector R.E."/>
            <person name="Riley R."/>
            <person name="Sun H."/>
            <person name="Grigoriev I.V."/>
            <person name="Van Elsas J.D."/>
            <person name="Nichols N.N."/>
        </authorList>
    </citation>
    <scope>NUCLEOTIDE SEQUENCE [LARGE SCALE GENOMIC DNA]</scope>
    <source>
        <strain evidence="14 15">NRRL 30616</strain>
    </source>
</reference>
<evidence type="ECO:0000256" key="2">
    <source>
        <dbReference type="ARBA" id="ARBA00004496"/>
    </source>
</evidence>
<dbReference type="PANTHER" id="PTHR10555">
    <property type="entry name" value="SORTING NEXIN"/>
    <property type="match status" value="1"/>
</dbReference>
<dbReference type="EMBL" id="KV875097">
    <property type="protein sequence ID" value="OIW29476.1"/>
    <property type="molecule type" value="Genomic_DNA"/>
</dbReference>
<evidence type="ECO:0000256" key="12">
    <source>
        <dbReference type="SAM" id="MobiDB-lite"/>
    </source>
</evidence>
<gene>
    <name evidence="14" type="ORF">CONLIGDRAFT_680326</name>
</gene>
<feature type="coiled-coil region" evidence="11">
    <location>
        <begin position="458"/>
        <end position="485"/>
    </location>
</feature>
<dbReference type="OrthoDB" id="271164at2759"/>
<dbReference type="GO" id="GO:0005794">
    <property type="term" value="C:Golgi apparatus"/>
    <property type="evidence" value="ECO:0007669"/>
    <property type="project" value="UniProtKB-SubCell"/>
</dbReference>
<evidence type="ECO:0000256" key="4">
    <source>
        <dbReference type="ARBA" id="ARBA00010883"/>
    </source>
</evidence>
<dbReference type="SUPFAM" id="SSF103657">
    <property type="entry name" value="BAR/IMD domain-like"/>
    <property type="match status" value="1"/>
</dbReference>
<dbReference type="GO" id="GO:0045053">
    <property type="term" value="P:protein retention in Golgi apparatus"/>
    <property type="evidence" value="ECO:0007669"/>
    <property type="project" value="TreeGrafter"/>
</dbReference>
<dbReference type="GO" id="GO:0005829">
    <property type="term" value="C:cytosol"/>
    <property type="evidence" value="ECO:0007669"/>
    <property type="project" value="GOC"/>
</dbReference>
<dbReference type="Gene3D" id="3.30.1520.10">
    <property type="entry name" value="Phox-like domain"/>
    <property type="match status" value="1"/>
</dbReference>
<dbReference type="PANTHER" id="PTHR10555:SF170">
    <property type="entry name" value="FI18122P1"/>
    <property type="match status" value="1"/>
</dbReference>
<evidence type="ECO:0000256" key="11">
    <source>
        <dbReference type="SAM" id="Coils"/>
    </source>
</evidence>
<proteinExistence type="inferred from homology"/>
<keyword evidence="6" id="KW-0963">Cytoplasm</keyword>
<evidence type="ECO:0000256" key="6">
    <source>
        <dbReference type="ARBA" id="ARBA00022490"/>
    </source>
</evidence>
<feature type="compositionally biased region" description="Low complexity" evidence="12">
    <location>
        <begin position="18"/>
        <end position="61"/>
    </location>
</feature>
<comment type="similarity">
    <text evidence="4">Belongs to the sorting nexin family.</text>
</comment>
<organism evidence="14 15">
    <name type="scientific">Coniochaeta ligniaria NRRL 30616</name>
    <dbReference type="NCBI Taxonomy" id="1408157"/>
    <lineage>
        <taxon>Eukaryota</taxon>
        <taxon>Fungi</taxon>
        <taxon>Dikarya</taxon>
        <taxon>Ascomycota</taxon>
        <taxon>Pezizomycotina</taxon>
        <taxon>Sordariomycetes</taxon>
        <taxon>Sordariomycetidae</taxon>
        <taxon>Coniochaetales</taxon>
        <taxon>Coniochaetaceae</taxon>
        <taxon>Coniochaeta</taxon>
    </lineage>
</organism>
<keyword evidence="9" id="KW-0333">Golgi apparatus</keyword>
<evidence type="ECO:0000256" key="3">
    <source>
        <dbReference type="ARBA" id="ARBA00004555"/>
    </source>
</evidence>
<dbReference type="InterPro" id="IPR015404">
    <property type="entry name" value="Vps5_C"/>
</dbReference>
<evidence type="ECO:0000313" key="15">
    <source>
        <dbReference type="Proteomes" id="UP000182658"/>
    </source>
</evidence>
<dbReference type="InterPro" id="IPR001683">
    <property type="entry name" value="PX_dom"/>
</dbReference>
<keyword evidence="7" id="KW-0597">Phosphoprotein</keyword>
<evidence type="ECO:0000256" key="9">
    <source>
        <dbReference type="ARBA" id="ARBA00023034"/>
    </source>
</evidence>
<name>A0A1J7JJN2_9PEZI</name>
<feature type="compositionally biased region" description="Low complexity" evidence="12">
    <location>
        <begin position="76"/>
        <end position="92"/>
    </location>
</feature>